<comment type="caution">
    <text evidence="2">The sequence shown here is derived from an EMBL/GenBank/DDBJ whole genome shotgun (WGS) entry which is preliminary data.</text>
</comment>
<dbReference type="EMBL" id="CAJHUC010000928">
    <property type="protein sequence ID" value="CAD7698964.1"/>
    <property type="molecule type" value="Genomic_DNA"/>
</dbReference>
<protein>
    <submittedName>
        <fullName evidence="2">Uncharacterized protein</fullName>
    </submittedName>
</protein>
<reference evidence="2" key="1">
    <citation type="submission" date="2020-12" db="EMBL/GenBank/DDBJ databases">
        <authorList>
            <person name="Iha C."/>
        </authorList>
    </citation>
    <scope>NUCLEOTIDE SEQUENCE</scope>
</reference>
<evidence type="ECO:0000256" key="1">
    <source>
        <dbReference type="SAM" id="MobiDB-lite"/>
    </source>
</evidence>
<proteinExistence type="predicted"/>
<evidence type="ECO:0000313" key="2">
    <source>
        <dbReference type="EMBL" id="CAD7698964.1"/>
    </source>
</evidence>
<accession>A0A8S1IY75</accession>
<feature type="region of interest" description="Disordered" evidence="1">
    <location>
        <begin position="118"/>
        <end position="137"/>
    </location>
</feature>
<dbReference type="AlphaFoldDB" id="A0A8S1IY75"/>
<keyword evidence="3" id="KW-1185">Reference proteome</keyword>
<name>A0A8S1IY75_9CHLO</name>
<feature type="region of interest" description="Disordered" evidence="1">
    <location>
        <begin position="54"/>
        <end position="94"/>
    </location>
</feature>
<dbReference type="OrthoDB" id="547517at2759"/>
<feature type="region of interest" description="Disordered" evidence="1">
    <location>
        <begin position="196"/>
        <end position="226"/>
    </location>
</feature>
<gene>
    <name evidence="2" type="ORF">OSTQU699_LOCUS4323</name>
</gene>
<organism evidence="2 3">
    <name type="scientific">Ostreobium quekettii</name>
    <dbReference type="NCBI Taxonomy" id="121088"/>
    <lineage>
        <taxon>Eukaryota</taxon>
        <taxon>Viridiplantae</taxon>
        <taxon>Chlorophyta</taxon>
        <taxon>core chlorophytes</taxon>
        <taxon>Ulvophyceae</taxon>
        <taxon>TCBD clade</taxon>
        <taxon>Bryopsidales</taxon>
        <taxon>Ostreobineae</taxon>
        <taxon>Ostreobiaceae</taxon>
        <taxon>Ostreobium</taxon>
    </lineage>
</organism>
<feature type="compositionally biased region" description="Polar residues" evidence="1">
    <location>
        <begin position="196"/>
        <end position="218"/>
    </location>
</feature>
<dbReference type="Proteomes" id="UP000708148">
    <property type="component" value="Unassembled WGS sequence"/>
</dbReference>
<sequence length="365" mass="39746">MASALYTEVKSNGANSTFVRPQEGLFGLREWKTDDELCSLVSADDDALVMPAEESRRAARRRPQCRPVDAPCHRQSKRRRAGGPSAQTASGGDEFDGLRLLAEAVEIDCAEFKGEFTENGRQHGLQTPAGNEREKGDRRTVNMQFGQQAVSPRQCSDRHLETSAACEDRIGHREHSAVGVKAEEASCGGRLPDGDCQSSLQITSTDQTSSERAATMSTGGAREAPSASSIMPFEAIVDSITKMEKLLGQGHPLVGQGYLFLSRVLQLQGTLPAVLMAHGALSRVYQIMGDLIGTSNLQTWPSWQDFQYLFGRLGQQLEHRKQLEQTHTAAAGHDLTANVVNVKEEAVVEEMAQAPPQNVKENGDE</sequence>
<evidence type="ECO:0000313" key="3">
    <source>
        <dbReference type="Proteomes" id="UP000708148"/>
    </source>
</evidence>